<evidence type="ECO:0000313" key="2">
    <source>
        <dbReference type="Proteomes" id="UP000887574"/>
    </source>
</evidence>
<evidence type="ECO:0000313" key="3">
    <source>
        <dbReference type="WBParaSite" id="jg17568"/>
    </source>
</evidence>
<dbReference type="GO" id="GO:0005737">
    <property type="term" value="C:cytoplasm"/>
    <property type="evidence" value="ECO:0007669"/>
    <property type="project" value="TreeGrafter"/>
</dbReference>
<dbReference type="WBParaSite" id="jg17568">
    <property type="protein sequence ID" value="jg17568"/>
    <property type="gene ID" value="jg17568"/>
</dbReference>
<dbReference type="Gene3D" id="3.40.525.10">
    <property type="entry name" value="CRAL-TRIO lipid binding domain"/>
    <property type="match status" value="1"/>
</dbReference>
<dbReference type="PANTHER" id="PTHR23324">
    <property type="entry name" value="SEC14 RELATED PROTEIN"/>
    <property type="match status" value="1"/>
</dbReference>
<sequence>MAQSLTSFELEKIEKLRQALGEKLLAETPIFNDDLSLHRWLVGWDYKFEEIVPRFANASKTLECLSLKDIIIEDIDELNLYLSAVTDASKYYSSSVLGFDDDGNVIFVNNIGSLDCKNLNKSTPNSDLYINCITEAALTYQLIKCQEQKLGKKCGVRGIIDLDGFGLDHFNNFASKVTRNLIKQLLSMFVDTSLQMFIINAHPMATAALKLIMQVAETNTGQTYNAWI</sequence>
<proteinExistence type="predicted"/>
<dbReference type="SUPFAM" id="SSF52087">
    <property type="entry name" value="CRAL/TRIO domain"/>
    <property type="match status" value="1"/>
</dbReference>
<reference evidence="3" key="1">
    <citation type="submission" date="2022-11" db="UniProtKB">
        <authorList>
            <consortium name="WormBaseParasite"/>
        </authorList>
    </citation>
    <scope>IDENTIFICATION</scope>
</reference>
<accession>A0A915DBS5</accession>
<dbReference type="InterPro" id="IPR001251">
    <property type="entry name" value="CRAL-TRIO_dom"/>
</dbReference>
<evidence type="ECO:0000259" key="1">
    <source>
        <dbReference type="PROSITE" id="PS50191"/>
    </source>
</evidence>
<name>A0A915DBS5_9BILA</name>
<dbReference type="PROSITE" id="PS50191">
    <property type="entry name" value="CRAL_TRIO"/>
    <property type="match status" value="1"/>
</dbReference>
<dbReference type="AlphaFoldDB" id="A0A915DBS5"/>
<keyword evidence="2" id="KW-1185">Reference proteome</keyword>
<dbReference type="Pfam" id="PF00650">
    <property type="entry name" value="CRAL_TRIO"/>
    <property type="match status" value="1"/>
</dbReference>
<protein>
    <submittedName>
        <fullName evidence="3">CRAL-TRIO domain-containing protein</fullName>
    </submittedName>
</protein>
<organism evidence="2 3">
    <name type="scientific">Ditylenchus dipsaci</name>
    <dbReference type="NCBI Taxonomy" id="166011"/>
    <lineage>
        <taxon>Eukaryota</taxon>
        <taxon>Metazoa</taxon>
        <taxon>Ecdysozoa</taxon>
        <taxon>Nematoda</taxon>
        <taxon>Chromadorea</taxon>
        <taxon>Rhabditida</taxon>
        <taxon>Tylenchina</taxon>
        <taxon>Tylenchomorpha</taxon>
        <taxon>Sphaerularioidea</taxon>
        <taxon>Anguinidae</taxon>
        <taxon>Anguininae</taxon>
        <taxon>Ditylenchus</taxon>
    </lineage>
</organism>
<dbReference type="InterPro" id="IPR051064">
    <property type="entry name" value="SEC14/CRAL-TRIO_domain"/>
</dbReference>
<feature type="domain" description="CRAL-TRIO" evidence="1">
    <location>
        <begin position="84"/>
        <end position="222"/>
    </location>
</feature>
<dbReference type="PANTHER" id="PTHR23324:SF7">
    <property type="entry name" value="CRAL-TRIO DOMAIN-CONTAINING PROTEIN"/>
    <property type="match status" value="1"/>
</dbReference>
<dbReference type="Proteomes" id="UP000887574">
    <property type="component" value="Unplaced"/>
</dbReference>
<dbReference type="InterPro" id="IPR036865">
    <property type="entry name" value="CRAL-TRIO_dom_sf"/>
</dbReference>